<evidence type="ECO:0000256" key="1">
    <source>
        <dbReference type="ARBA" id="ARBA00004701"/>
    </source>
</evidence>
<evidence type="ECO:0000256" key="6">
    <source>
        <dbReference type="ARBA" id="ARBA00047473"/>
    </source>
</evidence>
<dbReference type="GO" id="GO:0051287">
    <property type="term" value="F:NAD binding"/>
    <property type="evidence" value="ECO:0007669"/>
    <property type="project" value="InterPro"/>
</dbReference>
<dbReference type="Gene3D" id="3.40.50.720">
    <property type="entry name" value="NAD(P)-binding Rossmann-like Domain"/>
    <property type="match status" value="2"/>
</dbReference>
<comment type="catalytic activity">
    <reaction evidence="6 7">
        <text>UDP-alpha-D-glucose + 2 NAD(+) + H2O = UDP-alpha-D-glucuronate + 2 NADH + 3 H(+)</text>
        <dbReference type="Rhea" id="RHEA:23596"/>
        <dbReference type="ChEBI" id="CHEBI:15377"/>
        <dbReference type="ChEBI" id="CHEBI:15378"/>
        <dbReference type="ChEBI" id="CHEBI:57540"/>
        <dbReference type="ChEBI" id="CHEBI:57945"/>
        <dbReference type="ChEBI" id="CHEBI:58052"/>
        <dbReference type="ChEBI" id="CHEBI:58885"/>
        <dbReference type="EC" id="1.1.1.22"/>
    </reaction>
</comment>
<keyword evidence="14" id="KW-1185">Reference proteome</keyword>
<evidence type="ECO:0000256" key="2">
    <source>
        <dbReference type="ARBA" id="ARBA00006601"/>
    </source>
</evidence>
<dbReference type="Pfam" id="PF03721">
    <property type="entry name" value="UDPG_MGDP_dh_N"/>
    <property type="match status" value="1"/>
</dbReference>
<organism evidence="13 14">
    <name type="scientific">Prymnesium parvum</name>
    <name type="common">Toxic golden alga</name>
    <dbReference type="NCBI Taxonomy" id="97485"/>
    <lineage>
        <taxon>Eukaryota</taxon>
        <taxon>Haptista</taxon>
        <taxon>Haptophyta</taxon>
        <taxon>Prymnesiophyceae</taxon>
        <taxon>Prymnesiales</taxon>
        <taxon>Prymnesiaceae</taxon>
        <taxon>Prymnesium</taxon>
    </lineage>
</organism>
<comment type="caution">
    <text evidence="13">The sequence shown here is derived from an EMBL/GenBank/DDBJ whole genome shotgun (WGS) entry which is preliminary data.</text>
</comment>
<feature type="binding site" evidence="9">
    <location>
        <begin position="181"/>
        <end position="184"/>
    </location>
    <ligand>
        <name>substrate</name>
    </ligand>
</feature>
<dbReference type="GO" id="GO:0000271">
    <property type="term" value="P:polysaccharide biosynthetic process"/>
    <property type="evidence" value="ECO:0007669"/>
    <property type="project" value="InterPro"/>
</dbReference>
<dbReference type="EMBL" id="JBGBPQ010000020">
    <property type="protein sequence ID" value="KAL1504526.1"/>
    <property type="molecule type" value="Genomic_DNA"/>
</dbReference>
<dbReference type="FunFam" id="1.20.5.100:FF:000001">
    <property type="entry name" value="UDP-glucose 6-dehydrogenase"/>
    <property type="match status" value="1"/>
</dbReference>
<feature type="region of interest" description="Disordered" evidence="11">
    <location>
        <begin position="1"/>
        <end position="21"/>
    </location>
</feature>
<dbReference type="Pfam" id="PF03720">
    <property type="entry name" value="UDPG_MGDP_dh_C"/>
    <property type="match status" value="1"/>
</dbReference>
<evidence type="ECO:0000256" key="5">
    <source>
        <dbReference type="ARBA" id="ARBA00023027"/>
    </source>
</evidence>
<dbReference type="SUPFAM" id="SSF51735">
    <property type="entry name" value="NAD(P)-binding Rossmann-fold domains"/>
    <property type="match status" value="1"/>
</dbReference>
<dbReference type="InterPro" id="IPR001732">
    <property type="entry name" value="UDP-Glc/GDP-Man_DH_N"/>
</dbReference>
<dbReference type="SUPFAM" id="SSF52413">
    <property type="entry name" value="UDP-glucose/GDP-mannose dehydrogenase C-terminal domain"/>
    <property type="match status" value="1"/>
</dbReference>
<dbReference type="NCBIfam" id="TIGR03026">
    <property type="entry name" value="NDP-sugDHase"/>
    <property type="match status" value="1"/>
</dbReference>
<keyword evidence="5 7" id="KW-0520">NAD</keyword>
<dbReference type="InterPro" id="IPR008927">
    <property type="entry name" value="6-PGluconate_DH-like_C_sf"/>
</dbReference>
<evidence type="ECO:0000313" key="14">
    <source>
        <dbReference type="Proteomes" id="UP001515480"/>
    </source>
</evidence>
<reference evidence="13 14" key="1">
    <citation type="journal article" date="2024" name="Science">
        <title>Giant polyketide synthase enzymes in the biosynthesis of giant marine polyether toxins.</title>
        <authorList>
            <person name="Fallon T.R."/>
            <person name="Shende V.V."/>
            <person name="Wierzbicki I.H."/>
            <person name="Pendleton A.L."/>
            <person name="Watervoot N.F."/>
            <person name="Auber R.P."/>
            <person name="Gonzalez D.J."/>
            <person name="Wisecaver J.H."/>
            <person name="Moore B.S."/>
        </authorList>
    </citation>
    <scope>NUCLEOTIDE SEQUENCE [LARGE SCALE GENOMIC DNA]</scope>
    <source>
        <strain evidence="13 14">12B1</strain>
    </source>
</reference>
<accession>A0AB34IPW3</accession>
<dbReference type="SUPFAM" id="SSF48179">
    <property type="entry name" value="6-phosphogluconate dehydrogenase C-terminal domain-like"/>
    <property type="match status" value="1"/>
</dbReference>
<dbReference type="SMART" id="SM00984">
    <property type="entry name" value="UDPG_MGDP_dh_C"/>
    <property type="match status" value="1"/>
</dbReference>
<feature type="binding site" evidence="10">
    <location>
        <position position="150"/>
    </location>
    <ligand>
        <name>NAD(+)</name>
        <dbReference type="ChEBI" id="CHEBI:57540"/>
    </ligand>
</feature>
<comment type="pathway">
    <text evidence="1">Nucleotide-sugar biosynthesis; UDP-alpha-D-glucuronate biosynthesis; UDP-alpha-D-glucuronate from UDP-alpha-D-glucose: step 1/1.</text>
</comment>
<feature type="binding site" evidence="10">
    <location>
        <position position="60"/>
    </location>
    <ligand>
        <name>NAD(+)</name>
        <dbReference type="ChEBI" id="CHEBI:57540"/>
    </ligand>
</feature>
<evidence type="ECO:0000256" key="10">
    <source>
        <dbReference type="PIRSR" id="PIRSR500134-3"/>
    </source>
</evidence>
<dbReference type="InterPro" id="IPR014026">
    <property type="entry name" value="UDP-Glc/GDP-Man_DH_dimer"/>
</dbReference>
<dbReference type="InterPro" id="IPR036291">
    <property type="entry name" value="NAD(P)-bd_dom_sf"/>
</dbReference>
<keyword evidence="4 7" id="KW-0560">Oxidoreductase</keyword>
<feature type="binding site" evidence="10">
    <location>
        <position position="55"/>
    </location>
    <ligand>
        <name>NAD(+)</name>
        <dbReference type="ChEBI" id="CHEBI:57540"/>
    </ligand>
</feature>
<proteinExistence type="inferred from homology"/>
<evidence type="ECO:0000313" key="13">
    <source>
        <dbReference type="EMBL" id="KAL1504526.1"/>
    </source>
</evidence>
<dbReference type="PIRSF" id="PIRSF500134">
    <property type="entry name" value="UDPglc_DH_bac"/>
    <property type="match status" value="1"/>
</dbReference>
<dbReference type="InterPro" id="IPR028357">
    <property type="entry name" value="UDPglc_DH_bac"/>
</dbReference>
<evidence type="ECO:0000256" key="8">
    <source>
        <dbReference type="PIRSR" id="PIRSR500134-1"/>
    </source>
</evidence>
<dbReference type="AlphaFoldDB" id="A0AB34IPW3"/>
<feature type="active site" description="Nucleophile" evidence="8">
    <location>
        <position position="295"/>
    </location>
</feature>
<dbReference type="GO" id="GO:0006024">
    <property type="term" value="P:glycosaminoglycan biosynthetic process"/>
    <property type="evidence" value="ECO:0007669"/>
    <property type="project" value="TreeGrafter"/>
</dbReference>
<dbReference type="InterPro" id="IPR028356">
    <property type="entry name" value="UDPglc_DH_euk"/>
</dbReference>
<name>A0AB34IPW3_PRYPA</name>
<feature type="binding site" evidence="9">
    <location>
        <position position="292"/>
    </location>
    <ligand>
        <name>substrate</name>
    </ligand>
</feature>
<dbReference type="GO" id="GO:0003979">
    <property type="term" value="F:UDP-glucose 6-dehydrogenase activity"/>
    <property type="evidence" value="ECO:0007669"/>
    <property type="project" value="UniProtKB-EC"/>
</dbReference>
<evidence type="ECO:0000256" key="9">
    <source>
        <dbReference type="PIRSR" id="PIRSR500134-2"/>
    </source>
</evidence>
<dbReference type="Gene3D" id="1.20.5.100">
    <property type="entry name" value="Cytochrome c1, transmembrane anchor, C-terminal"/>
    <property type="match status" value="1"/>
</dbReference>
<dbReference type="EC" id="1.1.1.22" evidence="3 7"/>
<evidence type="ECO:0000256" key="4">
    <source>
        <dbReference type="ARBA" id="ARBA00023002"/>
    </source>
</evidence>
<sequence length="530" mass="57482">MAFKARRDSWLGQPEAPSPVPHPTRITVIGAGHVGVPHAVTLAKKCAGVRVTVVDEDERKISAWNSPLLPFYEPCLLETLEEVRGTNLFFTTDLEAAIASAEMVFVSVSTPLKDSGVNKGYAPDLQHWEKMARVIAKAATSPKVIVERSTVPVKTASAMAAVLTAVNPACAPWVVLSNPEFSREGMAMFDQASPERVMIGGDESEKSLAALESLAALYNLWVPRSKILPSSLWSAELSKLTANAFLAQRVSSINAISALCEATGADVNEVSFAVGVDSRIGRKGIQASVGFGGACYETHLRNLVYLSKSYRLPVVAKYWESVIKMNDYQKTRFAKQIVSAMFNTVSGKKVSILGFAYKKNTSDVRFSPAIDVCKVLLRERAALKIVDPQVSAQAIKVALTNEDGTLGNIDVEAHAYTACAGAHALVVLTDWDEFARLDFSRIYEEMQKPAFIFDGRNLLNHERLRRLGFNVFAIGKASPNNVVSDEIAERKAMEAAAAKARVLAGAAPLPHDEEVKEPRVDPSESFGGMA</sequence>
<dbReference type="Proteomes" id="UP001515480">
    <property type="component" value="Unassembled WGS sequence"/>
</dbReference>
<evidence type="ECO:0000256" key="11">
    <source>
        <dbReference type="SAM" id="MobiDB-lite"/>
    </source>
</evidence>
<protein>
    <recommendedName>
        <fullName evidence="3 7">UDP-glucose 6-dehydrogenase</fullName>
        <ecNumber evidence="3 7">1.1.1.22</ecNumber>
    </recommendedName>
</protein>
<feature type="binding site" evidence="9">
    <location>
        <position position="239"/>
    </location>
    <ligand>
        <name>substrate</name>
    </ligand>
</feature>
<dbReference type="FunFam" id="3.40.50.720:FF:000114">
    <property type="entry name" value="UDP-glucose 6-dehydrogenase"/>
    <property type="match status" value="1"/>
</dbReference>
<dbReference type="Pfam" id="PF00984">
    <property type="entry name" value="UDPG_MGDP_dh"/>
    <property type="match status" value="1"/>
</dbReference>
<dbReference type="InterPro" id="IPR014027">
    <property type="entry name" value="UDP-Glc/GDP-Man_DH_C"/>
</dbReference>
<dbReference type="InterPro" id="IPR017476">
    <property type="entry name" value="UDP-Glc/GDP-Man"/>
</dbReference>
<feature type="binding site" evidence="10">
    <location>
        <position position="365"/>
    </location>
    <ligand>
        <name>NAD(+)</name>
        <dbReference type="ChEBI" id="CHEBI:57540"/>
    </ligand>
</feature>
<evidence type="ECO:0000256" key="3">
    <source>
        <dbReference type="ARBA" id="ARBA00012954"/>
    </source>
</evidence>
<feature type="binding site" evidence="10">
    <location>
        <position position="184"/>
    </location>
    <ligand>
        <name>NAD(+)</name>
        <dbReference type="ChEBI" id="CHEBI:57540"/>
    </ligand>
</feature>
<dbReference type="GO" id="GO:0005634">
    <property type="term" value="C:nucleus"/>
    <property type="evidence" value="ECO:0007669"/>
    <property type="project" value="TreeGrafter"/>
</dbReference>
<dbReference type="InterPro" id="IPR036220">
    <property type="entry name" value="UDP-Glc/GDP-Man_DH_C_sf"/>
</dbReference>
<feature type="compositionally biased region" description="Basic and acidic residues" evidence="11">
    <location>
        <begin position="510"/>
        <end position="522"/>
    </location>
</feature>
<dbReference type="PANTHER" id="PTHR11374:SF3">
    <property type="entry name" value="UDP-GLUCOSE 6-DEHYDROGENASE"/>
    <property type="match status" value="1"/>
</dbReference>
<feature type="domain" description="UDP-glucose/GDP-mannose dehydrogenase C-terminal" evidence="12">
    <location>
        <begin position="351"/>
        <end position="461"/>
    </location>
</feature>
<feature type="binding site" evidence="9">
    <location>
        <position position="358"/>
    </location>
    <ligand>
        <name>substrate</name>
    </ligand>
</feature>
<gene>
    <name evidence="13" type="ORF">AB1Y20_010928</name>
</gene>
<evidence type="ECO:0000259" key="12">
    <source>
        <dbReference type="SMART" id="SM00984"/>
    </source>
</evidence>
<comment type="similarity">
    <text evidence="2 7">Belongs to the UDP-glucose/GDP-mannose dehydrogenase family.</text>
</comment>
<feature type="binding site" evidence="10">
    <location>
        <position position="110"/>
    </location>
    <ligand>
        <name>NAD(+)</name>
        <dbReference type="ChEBI" id="CHEBI:57540"/>
    </ligand>
</feature>
<dbReference type="PANTHER" id="PTHR11374">
    <property type="entry name" value="UDP-GLUCOSE DEHYDROGENASE/UDP-MANNAC DEHYDROGENASE"/>
    <property type="match status" value="1"/>
</dbReference>
<dbReference type="PIRSF" id="PIRSF000124">
    <property type="entry name" value="UDPglc_GDPman_dh"/>
    <property type="match status" value="1"/>
</dbReference>
<evidence type="ECO:0000256" key="7">
    <source>
        <dbReference type="PIRNR" id="PIRNR000124"/>
    </source>
</evidence>
<feature type="region of interest" description="Disordered" evidence="11">
    <location>
        <begin position="508"/>
        <end position="530"/>
    </location>
</feature>